<evidence type="ECO:0000313" key="2">
    <source>
        <dbReference type="Proteomes" id="UP000214646"/>
    </source>
</evidence>
<dbReference type="RefSeq" id="WP_088253014.1">
    <property type="nucleotide sequence ID" value="NZ_NIDE01000002.1"/>
</dbReference>
<proteinExistence type="predicted"/>
<name>A0A225DV76_9BACT</name>
<sequence length="206" mass="21581">MADLPFPESPAWPDVERLLAALPRPAVVAFAARSARRVAPVILRLEAQYGDVALEWLNAVAAAIRVADAFARGEPVTDFTLQLAADVARGTASATANAARARGPSPLIEEAEMAYAAAAFAADAARAPTPARAATLAMQAARAAGNGGAVPPEQVNDLRALVRGTEPGELWLGGEPVWWRDGWERLEAAARGGRVATVLEWGQRAS</sequence>
<comment type="caution">
    <text evidence="1">The sequence shown here is derived from an EMBL/GenBank/DDBJ whole genome shotgun (WGS) entry which is preliminary data.</text>
</comment>
<reference evidence="2" key="1">
    <citation type="submission" date="2017-06" db="EMBL/GenBank/DDBJ databases">
        <title>Genome analysis of Fimbriiglobus ruber SP5, the first member of the order Planctomycetales with confirmed chitinolytic capability.</title>
        <authorList>
            <person name="Ravin N.V."/>
            <person name="Rakitin A.L."/>
            <person name="Ivanova A.A."/>
            <person name="Beletsky A.V."/>
            <person name="Kulichevskaya I.S."/>
            <person name="Mardanov A.V."/>
            <person name="Dedysh S.N."/>
        </authorList>
    </citation>
    <scope>NUCLEOTIDE SEQUENCE [LARGE SCALE GENOMIC DNA]</scope>
    <source>
        <strain evidence="2">SP5</strain>
    </source>
</reference>
<organism evidence="1 2">
    <name type="scientific">Fimbriiglobus ruber</name>
    <dbReference type="NCBI Taxonomy" id="1908690"/>
    <lineage>
        <taxon>Bacteria</taxon>
        <taxon>Pseudomonadati</taxon>
        <taxon>Planctomycetota</taxon>
        <taxon>Planctomycetia</taxon>
        <taxon>Gemmatales</taxon>
        <taxon>Gemmataceae</taxon>
        <taxon>Fimbriiglobus</taxon>
    </lineage>
</organism>
<evidence type="ECO:0000313" key="1">
    <source>
        <dbReference type="EMBL" id="OWK45261.1"/>
    </source>
</evidence>
<dbReference type="EMBL" id="NIDE01000002">
    <property type="protein sequence ID" value="OWK45261.1"/>
    <property type="molecule type" value="Genomic_DNA"/>
</dbReference>
<protein>
    <submittedName>
        <fullName evidence="1">Uncharacterized protein</fullName>
    </submittedName>
</protein>
<dbReference type="Proteomes" id="UP000214646">
    <property type="component" value="Unassembled WGS sequence"/>
</dbReference>
<keyword evidence="2" id="KW-1185">Reference proteome</keyword>
<dbReference type="AlphaFoldDB" id="A0A225DV76"/>
<accession>A0A225DV76</accession>
<gene>
    <name evidence="1" type="ORF">FRUB_01592</name>
</gene>